<dbReference type="RefSeq" id="WP_201364674.1">
    <property type="nucleotide sequence ID" value="NZ_BNJJ01000015.1"/>
</dbReference>
<gene>
    <name evidence="3" type="ORF">KSZ_50970</name>
</gene>
<feature type="domain" description="Gfo/Idh/MocA-like oxidoreductase N-terminal" evidence="1">
    <location>
        <begin position="4"/>
        <end position="123"/>
    </location>
</feature>
<feature type="domain" description="GFO/IDH/MocA-like oxidoreductase" evidence="2">
    <location>
        <begin position="133"/>
        <end position="248"/>
    </location>
</feature>
<sequence length="335" mass="37479">MKQFRIAIVGCGNISRMHFDAYLPHPERIQIVAACDTVPEHVQEAQQKYGFAQGFSSLEEMIEGAEWDVAVVCTPTNVRKQVVDTLAAAGKHIFVEKPFADSYQDAQHMVDTCLQADVKLAVNQNFRYHYPFEMARQQVAQGRIGHVAAIVHQDLMFRQDSGWRIQLQRHALAIMGIHWFDGFRWILGDEATSLTCALNSSKAIQCTGETEASITVNFSQDTLVSYVESFSAPRGRTETIILGETGELVLTYNEMSLFDRDNRSTPREQWENPYRGNNKPKASFTGLDQLLTAIEQGGEPANSGRDNLKTVALLDGAYRSAETQQIVTFLEGTPL</sequence>
<dbReference type="Proteomes" id="UP000635565">
    <property type="component" value="Unassembled WGS sequence"/>
</dbReference>
<dbReference type="SUPFAM" id="SSF55347">
    <property type="entry name" value="Glyceraldehyde-3-phosphate dehydrogenase-like, C-terminal domain"/>
    <property type="match status" value="1"/>
</dbReference>
<protein>
    <submittedName>
        <fullName evidence="3">Oxidoreductase</fullName>
    </submittedName>
</protein>
<name>A0ABQ3VPR1_9CHLR</name>
<dbReference type="Gene3D" id="3.30.360.10">
    <property type="entry name" value="Dihydrodipicolinate Reductase, domain 2"/>
    <property type="match status" value="1"/>
</dbReference>
<dbReference type="InterPro" id="IPR051317">
    <property type="entry name" value="Gfo/Idh/MocA_oxidoreduct"/>
</dbReference>
<reference evidence="3 4" key="1">
    <citation type="journal article" date="2021" name="Int. J. Syst. Evol. Microbiol.">
        <title>Reticulibacter mediterranei gen. nov., sp. nov., within the new family Reticulibacteraceae fam. nov., and Ktedonospora formicarum gen. nov., sp. nov., Ktedonobacter robiniae sp. nov., Dictyobacter formicarum sp. nov. and Dictyobacter arantiisoli sp. nov., belonging to the class Ktedonobacteria.</title>
        <authorList>
            <person name="Yabe S."/>
            <person name="Zheng Y."/>
            <person name="Wang C.M."/>
            <person name="Sakai Y."/>
            <person name="Abe K."/>
            <person name="Yokota A."/>
            <person name="Donadio S."/>
            <person name="Cavaletti L."/>
            <person name="Monciardini P."/>
        </authorList>
    </citation>
    <scope>NUCLEOTIDE SEQUENCE [LARGE SCALE GENOMIC DNA]</scope>
    <source>
        <strain evidence="3 4">SOSP1-9</strain>
    </source>
</reference>
<proteinExistence type="predicted"/>
<evidence type="ECO:0000259" key="2">
    <source>
        <dbReference type="Pfam" id="PF22725"/>
    </source>
</evidence>
<dbReference type="Gene3D" id="3.40.50.720">
    <property type="entry name" value="NAD(P)-binding Rossmann-like Domain"/>
    <property type="match status" value="1"/>
</dbReference>
<accession>A0ABQ3VPR1</accession>
<dbReference type="InterPro" id="IPR000683">
    <property type="entry name" value="Gfo/Idh/MocA-like_OxRdtase_N"/>
</dbReference>
<evidence type="ECO:0000313" key="3">
    <source>
        <dbReference type="EMBL" id="GHO87091.1"/>
    </source>
</evidence>
<comment type="caution">
    <text evidence="3">The sequence shown here is derived from an EMBL/GenBank/DDBJ whole genome shotgun (WGS) entry which is preliminary data.</text>
</comment>
<dbReference type="Pfam" id="PF01408">
    <property type="entry name" value="GFO_IDH_MocA"/>
    <property type="match status" value="1"/>
</dbReference>
<dbReference type="InterPro" id="IPR055170">
    <property type="entry name" value="GFO_IDH_MocA-like_dom"/>
</dbReference>
<keyword evidence="4" id="KW-1185">Reference proteome</keyword>
<evidence type="ECO:0000313" key="4">
    <source>
        <dbReference type="Proteomes" id="UP000635565"/>
    </source>
</evidence>
<dbReference type="InterPro" id="IPR036291">
    <property type="entry name" value="NAD(P)-bd_dom_sf"/>
</dbReference>
<dbReference type="PANTHER" id="PTHR43708">
    <property type="entry name" value="CONSERVED EXPRESSED OXIDOREDUCTASE (EUROFUNG)"/>
    <property type="match status" value="1"/>
</dbReference>
<dbReference type="PANTHER" id="PTHR43708:SF8">
    <property type="entry name" value="OXIDOREDUCTASE"/>
    <property type="match status" value="1"/>
</dbReference>
<dbReference type="EMBL" id="BNJJ01000015">
    <property type="protein sequence ID" value="GHO87091.1"/>
    <property type="molecule type" value="Genomic_DNA"/>
</dbReference>
<organism evidence="3 4">
    <name type="scientific">Dictyobacter formicarum</name>
    <dbReference type="NCBI Taxonomy" id="2778368"/>
    <lineage>
        <taxon>Bacteria</taxon>
        <taxon>Bacillati</taxon>
        <taxon>Chloroflexota</taxon>
        <taxon>Ktedonobacteria</taxon>
        <taxon>Ktedonobacterales</taxon>
        <taxon>Dictyobacteraceae</taxon>
        <taxon>Dictyobacter</taxon>
    </lineage>
</organism>
<evidence type="ECO:0000259" key="1">
    <source>
        <dbReference type="Pfam" id="PF01408"/>
    </source>
</evidence>
<dbReference type="SUPFAM" id="SSF51735">
    <property type="entry name" value="NAD(P)-binding Rossmann-fold domains"/>
    <property type="match status" value="1"/>
</dbReference>
<dbReference type="Pfam" id="PF22725">
    <property type="entry name" value="GFO_IDH_MocA_C3"/>
    <property type="match status" value="1"/>
</dbReference>